<accession>A0AAW0A1V3</accession>
<evidence type="ECO:0000256" key="1">
    <source>
        <dbReference type="SAM" id="SignalP"/>
    </source>
</evidence>
<sequence>MIMHRGLHILEVVELICAAADPSTLAALARTCRALQSPALTVLWETQSELTNLLSCLPSDVWETHPSLPYHHSFSFRRPIVPSDLPRLLFYAARVKNLYVQRPNSISWSIYAALSLALPEYPLLPNLRHLSWRPTEDACSHIRMLVGQKLRSIILDLDGTELVRRQILPYLAAFHPDLTDIHIYPMFSNSSATLESVYSTIRSMKYLRDLYVATVDSSTLLHLAQLPHLSHLRLNVFPQLHDDFFIRIATIGPVFCALRQLTTYSESIVSFCRLIEMIDADVLTELELGFNSTVKPQDWQALSTTIAQRFSKTINQLDIQERCSPEDEIPDRVDLMIPKEAFQPLLACGHLEGVDIQTLHGILIDNDFVKKVAEAWPRLRNLALAPMAQPAQYKPSVTLAGLVPLAEHCRYLERLIIIVDATGLDPHAREKPGGGISSESLLELYVVESPISSPAAVASFLSAIFPELCAVASREKEERNMLVQNWEEDMEKWERVRDLVHIFASARAQEHYVPRSPPP</sequence>
<evidence type="ECO:0008006" key="4">
    <source>
        <dbReference type="Google" id="ProtNLM"/>
    </source>
</evidence>
<keyword evidence="3" id="KW-1185">Reference proteome</keyword>
<feature type="chain" id="PRO_5043911772" description="F-box domain-containing protein" evidence="1">
    <location>
        <begin position="19"/>
        <end position="519"/>
    </location>
</feature>
<keyword evidence="1" id="KW-0732">Signal</keyword>
<reference evidence="2 3" key="1">
    <citation type="journal article" date="2024" name="J Genomics">
        <title>Draft genome sequencing and assembly of Favolaschia claudopus CIRM-BRFM 2984 isolated from oak limbs.</title>
        <authorList>
            <person name="Navarro D."/>
            <person name="Drula E."/>
            <person name="Chaduli D."/>
            <person name="Cazenave R."/>
            <person name="Ahrendt S."/>
            <person name="Wang J."/>
            <person name="Lipzen A."/>
            <person name="Daum C."/>
            <person name="Barry K."/>
            <person name="Grigoriev I.V."/>
            <person name="Favel A."/>
            <person name="Rosso M.N."/>
            <person name="Martin F."/>
        </authorList>
    </citation>
    <scope>NUCLEOTIDE SEQUENCE [LARGE SCALE GENOMIC DNA]</scope>
    <source>
        <strain evidence="2 3">CIRM-BRFM 2984</strain>
    </source>
</reference>
<dbReference type="AlphaFoldDB" id="A0AAW0A1V3"/>
<evidence type="ECO:0000313" key="2">
    <source>
        <dbReference type="EMBL" id="KAK6996956.1"/>
    </source>
</evidence>
<evidence type="ECO:0000313" key="3">
    <source>
        <dbReference type="Proteomes" id="UP001362999"/>
    </source>
</evidence>
<feature type="signal peptide" evidence="1">
    <location>
        <begin position="1"/>
        <end position="18"/>
    </location>
</feature>
<dbReference type="InterPro" id="IPR032675">
    <property type="entry name" value="LRR_dom_sf"/>
</dbReference>
<gene>
    <name evidence="2" type="ORF">R3P38DRAFT_3068816</name>
</gene>
<organism evidence="2 3">
    <name type="scientific">Favolaschia claudopus</name>
    <dbReference type="NCBI Taxonomy" id="2862362"/>
    <lineage>
        <taxon>Eukaryota</taxon>
        <taxon>Fungi</taxon>
        <taxon>Dikarya</taxon>
        <taxon>Basidiomycota</taxon>
        <taxon>Agaricomycotina</taxon>
        <taxon>Agaricomycetes</taxon>
        <taxon>Agaricomycetidae</taxon>
        <taxon>Agaricales</taxon>
        <taxon>Marasmiineae</taxon>
        <taxon>Mycenaceae</taxon>
        <taxon>Favolaschia</taxon>
    </lineage>
</organism>
<comment type="caution">
    <text evidence="2">The sequence shown here is derived from an EMBL/GenBank/DDBJ whole genome shotgun (WGS) entry which is preliminary data.</text>
</comment>
<dbReference type="Proteomes" id="UP001362999">
    <property type="component" value="Unassembled WGS sequence"/>
</dbReference>
<dbReference type="Gene3D" id="3.80.10.10">
    <property type="entry name" value="Ribonuclease Inhibitor"/>
    <property type="match status" value="1"/>
</dbReference>
<dbReference type="EMBL" id="JAWWNJ010000095">
    <property type="protein sequence ID" value="KAK6996956.1"/>
    <property type="molecule type" value="Genomic_DNA"/>
</dbReference>
<protein>
    <recommendedName>
        <fullName evidence="4">F-box domain-containing protein</fullName>
    </recommendedName>
</protein>
<proteinExistence type="predicted"/>
<name>A0AAW0A1V3_9AGAR</name>